<evidence type="ECO:0000259" key="2">
    <source>
        <dbReference type="Pfam" id="PF02374"/>
    </source>
</evidence>
<dbReference type="Gene3D" id="3.40.50.300">
    <property type="entry name" value="P-loop containing nucleotide triphosphate hydrolases"/>
    <property type="match status" value="1"/>
</dbReference>
<comment type="similarity">
    <text evidence="1">Belongs to the arsA ATPase family.</text>
</comment>
<protein>
    <submittedName>
        <fullName evidence="4">Putative anion-transporting ATPase</fullName>
    </submittedName>
</protein>
<dbReference type="InterPro" id="IPR025723">
    <property type="entry name" value="ArsA/GET3_ATPase-like"/>
</dbReference>
<gene>
    <name evidence="4" type="ORF">GOARA_089_00300</name>
</gene>
<evidence type="ECO:0000313" key="4">
    <source>
        <dbReference type="EMBL" id="GAB11848.1"/>
    </source>
</evidence>
<dbReference type="InterPro" id="IPR027417">
    <property type="entry name" value="P-loop_NTPase"/>
</dbReference>
<dbReference type="EMBL" id="BAEE01000089">
    <property type="protein sequence ID" value="GAB11848.1"/>
    <property type="molecule type" value="Genomic_DNA"/>
</dbReference>
<dbReference type="STRING" id="1073574.GOARA_089_00300"/>
<accession>G7H7M3</accession>
<feature type="domain" description="ArsA HSP20-like" evidence="3">
    <location>
        <begin position="271"/>
        <end position="331"/>
    </location>
</feature>
<organism evidence="4 5">
    <name type="scientific">Gordonia araii NBRC 100433</name>
    <dbReference type="NCBI Taxonomy" id="1073574"/>
    <lineage>
        <taxon>Bacteria</taxon>
        <taxon>Bacillati</taxon>
        <taxon>Actinomycetota</taxon>
        <taxon>Actinomycetes</taxon>
        <taxon>Mycobacteriales</taxon>
        <taxon>Gordoniaceae</taxon>
        <taxon>Gordonia</taxon>
    </lineage>
</organism>
<feature type="domain" description="ArsA/GET3 Anion-transporting ATPase-like" evidence="2">
    <location>
        <begin position="59"/>
        <end position="167"/>
    </location>
</feature>
<keyword evidence="5" id="KW-1185">Reference proteome</keyword>
<dbReference type="Pfam" id="PF02374">
    <property type="entry name" value="ArsA_ATPase"/>
    <property type="match status" value="1"/>
</dbReference>
<dbReference type="RefSeq" id="WP_007323922.1">
    <property type="nucleotide sequence ID" value="NZ_BAEE01000089.1"/>
</dbReference>
<name>G7H7M3_9ACTN</name>
<dbReference type="InterPro" id="IPR040612">
    <property type="entry name" value="ArsA_HSP20-like"/>
</dbReference>
<dbReference type="InterPro" id="IPR008978">
    <property type="entry name" value="HSP20-like_chaperone"/>
</dbReference>
<proteinExistence type="inferred from homology"/>
<reference evidence="4 5" key="1">
    <citation type="submission" date="2011-11" db="EMBL/GenBank/DDBJ databases">
        <title>Whole genome shotgun sequence of Gordonia araii NBRC 100433.</title>
        <authorList>
            <person name="Yoshida Y."/>
            <person name="Hosoyama A."/>
            <person name="Tsuchikane K."/>
            <person name="Katsumata H."/>
            <person name="Yamazaki S."/>
            <person name="Fujita N."/>
        </authorList>
    </citation>
    <scope>NUCLEOTIDE SEQUENCE [LARGE SCALE GENOMIC DNA]</scope>
    <source>
        <strain evidence="4 5">NBRC 100433</strain>
    </source>
</reference>
<sequence length="344" mass="36549">MVGVYPSPGQAVPISADASLLALDPLGVLEPAWAQFAAAVSGLGSGPTLPVLSVLGSVAPGELTSLPGFEELLLWRRIRDEATSGQWSAVVVDCSGLGDPFRLLRAPAALSQSLNRLWPRHRRLAAAAERPMLARVSAAVDEMDRDCRDVLDLLSDPHTTAAHVVVDSGLRGERLLPRFAELAALTALPLRSIIANDGATQHPRESFSAVASAVAERLGVDTLTVAAADEPIDRVVRLRRLGVTFDSPNGAPSGTGAARVERVSGSGVDAVYEMRWNQPLADPSRLGLGRAGDDLLVTIGGFRYPVRLPSVLRRCSVIGADWDDDELCIRFTPDPAVWPTRPTA</sequence>
<comment type="caution">
    <text evidence="4">The sequence shown here is derived from an EMBL/GenBank/DDBJ whole genome shotgun (WGS) entry which is preliminary data.</text>
</comment>
<evidence type="ECO:0000256" key="1">
    <source>
        <dbReference type="ARBA" id="ARBA00011040"/>
    </source>
</evidence>
<dbReference type="SUPFAM" id="SSF52540">
    <property type="entry name" value="P-loop containing nucleoside triphosphate hydrolases"/>
    <property type="match status" value="1"/>
</dbReference>
<evidence type="ECO:0000313" key="5">
    <source>
        <dbReference type="Proteomes" id="UP000035088"/>
    </source>
</evidence>
<dbReference type="AlphaFoldDB" id="G7H7M3"/>
<dbReference type="Pfam" id="PF17886">
    <property type="entry name" value="ArsA_HSP20"/>
    <property type="match status" value="1"/>
</dbReference>
<dbReference type="Gene3D" id="2.60.40.790">
    <property type="match status" value="1"/>
</dbReference>
<dbReference type="Proteomes" id="UP000035088">
    <property type="component" value="Unassembled WGS sequence"/>
</dbReference>
<evidence type="ECO:0000259" key="3">
    <source>
        <dbReference type="Pfam" id="PF17886"/>
    </source>
</evidence>